<reference evidence="1" key="2">
    <citation type="submission" date="2025-09" db="UniProtKB">
        <authorList>
            <consortium name="Ensembl"/>
        </authorList>
    </citation>
    <scope>IDENTIFICATION</scope>
</reference>
<proteinExistence type="predicted"/>
<dbReference type="GO" id="GO:0005737">
    <property type="term" value="C:cytoplasm"/>
    <property type="evidence" value="ECO:0007669"/>
    <property type="project" value="TreeGrafter"/>
</dbReference>
<dbReference type="PANTHER" id="PTHR31108:SF6">
    <property type="entry name" value="TUMOR PROTEIN P63-REGULATED GENE 1 PROTEIN"/>
    <property type="match status" value="1"/>
</dbReference>
<accession>A0A8D2IQU4</accession>
<organism evidence="1 2">
    <name type="scientific">Varanus komodoensis</name>
    <name type="common">Komodo dragon</name>
    <dbReference type="NCBI Taxonomy" id="61221"/>
    <lineage>
        <taxon>Eukaryota</taxon>
        <taxon>Metazoa</taxon>
        <taxon>Chordata</taxon>
        <taxon>Craniata</taxon>
        <taxon>Vertebrata</taxon>
        <taxon>Euteleostomi</taxon>
        <taxon>Lepidosauria</taxon>
        <taxon>Squamata</taxon>
        <taxon>Bifurcata</taxon>
        <taxon>Unidentata</taxon>
        <taxon>Episquamata</taxon>
        <taxon>Toxicofera</taxon>
        <taxon>Anguimorpha</taxon>
        <taxon>Paleoanguimorpha</taxon>
        <taxon>Varanoidea</taxon>
        <taxon>Varanidae</taxon>
        <taxon>Varanus</taxon>
    </lineage>
</organism>
<reference evidence="1" key="1">
    <citation type="submission" date="2025-08" db="UniProtKB">
        <authorList>
            <consortium name="Ensembl"/>
        </authorList>
    </citation>
    <scope>IDENTIFICATION</scope>
</reference>
<sequence length="76" mass="8043">QAGAERSLTLLQIPAFQAELVQAVQKAQAADPMPGKSSSVVVAQESIPIQTYTGLMSFLGNRNKLGYSLARGSFGF</sequence>
<dbReference type="OMA" id="QAADPMP"/>
<evidence type="ECO:0000313" key="1">
    <source>
        <dbReference type="Ensembl" id="ENSVKKP00000004471.1"/>
    </source>
</evidence>
<dbReference type="Proteomes" id="UP000694545">
    <property type="component" value="Unplaced"/>
</dbReference>
<dbReference type="AlphaFoldDB" id="A0A8D2IQU4"/>
<dbReference type="PANTHER" id="PTHR31108">
    <property type="entry name" value="TUMOR PROTEIN P63-REGULATED GENE 1-LIKE PROTEIN"/>
    <property type="match status" value="1"/>
</dbReference>
<keyword evidence="2" id="KW-1185">Reference proteome</keyword>
<name>A0A8D2IQU4_VARKO</name>
<protein>
    <submittedName>
        <fullName evidence="1">Uncharacterized protein</fullName>
    </submittedName>
</protein>
<dbReference type="Ensembl" id="ENSVKKT00000004597.1">
    <property type="protein sequence ID" value="ENSVKKP00000004471.1"/>
    <property type="gene ID" value="ENSVKKG00000003344.1"/>
</dbReference>
<dbReference type="InterPro" id="IPR040242">
    <property type="entry name" value="TPRG1-like"/>
</dbReference>
<evidence type="ECO:0000313" key="2">
    <source>
        <dbReference type="Proteomes" id="UP000694545"/>
    </source>
</evidence>